<evidence type="ECO:0000313" key="2">
    <source>
        <dbReference type="Proteomes" id="UP000001362"/>
    </source>
</evidence>
<dbReference type="KEGG" id="afr:AFE_1056"/>
<dbReference type="AlphaFoldDB" id="B7J804"/>
<sequence>MVMRFLWVAYLSVMKRYLRPQSFICTSFLCPVMRLFPEESLGRCSFLQDSRKQEWLQKRDNDSIQTDSVESGRQ</sequence>
<proteinExistence type="predicted"/>
<dbReference type="STRING" id="243159.AFE_1056"/>
<keyword evidence="2" id="KW-1185">Reference proteome</keyword>
<accession>B7J804</accession>
<dbReference type="Proteomes" id="UP000001362">
    <property type="component" value="Chromosome"/>
</dbReference>
<evidence type="ECO:0000313" key="1">
    <source>
        <dbReference type="EMBL" id="ACK79338.1"/>
    </source>
</evidence>
<protein>
    <submittedName>
        <fullName evidence="1">Uncharacterized protein</fullName>
    </submittedName>
</protein>
<name>B7J804_ACIF2</name>
<organism evidence="1 2">
    <name type="scientific">Acidithiobacillus ferrooxidans (strain ATCC 23270 / DSM 14882 / CIP 104768 / NCIMB 8455)</name>
    <name type="common">Ferrobacillus ferrooxidans (strain ATCC 23270)</name>
    <dbReference type="NCBI Taxonomy" id="243159"/>
    <lineage>
        <taxon>Bacteria</taxon>
        <taxon>Pseudomonadati</taxon>
        <taxon>Pseudomonadota</taxon>
        <taxon>Acidithiobacillia</taxon>
        <taxon>Acidithiobacillales</taxon>
        <taxon>Acidithiobacillaceae</taxon>
        <taxon>Acidithiobacillus</taxon>
    </lineage>
</organism>
<dbReference type="EMBL" id="CP001219">
    <property type="protein sequence ID" value="ACK79338.1"/>
    <property type="molecule type" value="Genomic_DNA"/>
</dbReference>
<dbReference type="HOGENOM" id="CLU_2679242_0_0_6"/>
<gene>
    <name evidence="1" type="ordered locus">AFE_1056</name>
</gene>
<dbReference type="PaxDb" id="243159-AFE_1056"/>
<reference evidence="1 2" key="1">
    <citation type="journal article" date="2008" name="BMC Genomics">
        <title>Acidithiobacillus ferrooxidans metabolism: from genome sequence to industrial applications.</title>
        <authorList>
            <person name="Valdes J."/>
            <person name="Pedroso I."/>
            <person name="Quatrini R."/>
            <person name="Dodson R.J."/>
            <person name="Tettelin H."/>
            <person name="Blake R.II."/>
            <person name="Eisen J.A."/>
            <person name="Holmes D.S."/>
        </authorList>
    </citation>
    <scope>NUCLEOTIDE SEQUENCE [LARGE SCALE GENOMIC DNA]</scope>
    <source>
        <strain evidence="2">ATCC 23270 / DSM 14882 / CIP 104768 / NCIMB 8455</strain>
    </source>
</reference>